<evidence type="ECO:0000313" key="1">
    <source>
        <dbReference type="EMBL" id="RLU23502.1"/>
    </source>
</evidence>
<reference evidence="1 2" key="1">
    <citation type="journal article" date="2018" name="Genome Res.">
        <title>The genomic architecture and molecular evolution of ant odorant receptors.</title>
        <authorList>
            <person name="McKenzie S.K."/>
            <person name="Kronauer D.J.C."/>
        </authorList>
    </citation>
    <scope>NUCLEOTIDE SEQUENCE [LARGE SCALE GENOMIC DNA]</scope>
    <source>
        <strain evidence="1">Clonal line C1</strain>
    </source>
</reference>
<accession>A0A3L8DT79</accession>
<sequence length="88" mass="10083">MSVNDNHLYIMNDIFNKMSKEFVTIDGNVKKIQKENLTPYKVATVILIREYCNEATKGTLHHANYGETGFLFSVAEINTGDKLIFHML</sequence>
<evidence type="ECO:0000313" key="2">
    <source>
        <dbReference type="Proteomes" id="UP000279307"/>
    </source>
</evidence>
<dbReference type="AlphaFoldDB" id="A0A3L8DT79"/>
<proteinExistence type="predicted"/>
<dbReference type="OrthoDB" id="2504561at2759"/>
<name>A0A3L8DT79_OOCBI</name>
<gene>
    <name evidence="1" type="ORF">DMN91_003707</name>
</gene>
<organism evidence="1 2">
    <name type="scientific">Ooceraea biroi</name>
    <name type="common">Clonal raider ant</name>
    <name type="synonym">Cerapachys biroi</name>
    <dbReference type="NCBI Taxonomy" id="2015173"/>
    <lineage>
        <taxon>Eukaryota</taxon>
        <taxon>Metazoa</taxon>
        <taxon>Ecdysozoa</taxon>
        <taxon>Arthropoda</taxon>
        <taxon>Hexapoda</taxon>
        <taxon>Insecta</taxon>
        <taxon>Pterygota</taxon>
        <taxon>Neoptera</taxon>
        <taxon>Endopterygota</taxon>
        <taxon>Hymenoptera</taxon>
        <taxon>Apocrita</taxon>
        <taxon>Aculeata</taxon>
        <taxon>Formicoidea</taxon>
        <taxon>Formicidae</taxon>
        <taxon>Dorylinae</taxon>
        <taxon>Ooceraea</taxon>
    </lineage>
</organism>
<dbReference type="EMBL" id="QOIP01000004">
    <property type="protein sequence ID" value="RLU23502.1"/>
    <property type="molecule type" value="Genomic_DNA"/>
</dbReference>
<protein>
    <submittedName>
        <fullName evidence="1">Uncharacterized protein</fullName>
    </submittedName>
</protein>
<dbReference type="Proteomes" id="UP000279307">
    <property type="component" value="Chromosome 4"/>
</dbReference>
<comment type="caution">
    <text evidence="1">The sequence shown here is derived from an EMBL/GenBank/DDBJ whole genome shotgun (WGS) entry which is preliminary data.</text>
</comment>